<reference evidence="1 2" key="1">
    <citation type="submission" date="2008-12" db="EMBL/GenBank/DDBJ databases">
        <authorList>
            <person name="Fulton L."/>
            <person name="Clifton S."/>
            <person name="Fulton B."/>
            <person name="Xu J."/>
            <person name="Minx P."/>
            <person name="Pepin K.H."/>
            <person name="Johnson M."/>
            <person name="Bhonagiri V."/>
            <person name="Nash W.E."/>
            <person name="Mardis E.R."/>
            <person name="Wilson R.K."/>
        </authorList>
    </citation>
    <scope>NUCLEOTIDE SEQUENCE [LARGE SCALE GENOMIC DNA]</scope>
    <source>
        <strain evidence="1 2">DSM 12042</strain>
    </source>
</reference>
<dbReference type="eggNOG" id="ENOG5032ZZC">
    <property type="taxonomic scope" value="Bacteria"/>
</dbReference>
<evidence type="ECO:0008006" key="3">
    <source>
        <dbReference type="Google" id="ProtNLM"/>
    </source>
</evidence>
<dbReference type="PROSITE" id="PS51257">
    <property type="entry name" value="PROKAR_LIPOPROTEIN"/>
    <property type="match status" value="1"/>
</dbReference>
<reference evidence="1 2" key="2">
    <citation type="submission" date="2009-02" db="EMBL/GenBank/DDBJ databases">
        <title>Draft genome sequence of Holdemania filiformis DSM 12042.</title>
        <authorList>
            <person name="Sudarsanam P."/>
            <person name="Ley R."/>
            <person name="Guruge J."/>
            <person name="Turnbaugh P.J."/>
            <person name="Mahowald M."/>
            <person name="Liep D."/>
            <person name="Gordon J."/>
        </authorList>
    </citation>
    <scope>NUCLEOTIDE SEQUENCE [LARGE SCALE GENOMIC DNA]</scope>
    <source>
        <strain evidence="1 2">DSM 12042</strain>
    </source>
</reference>
<dbReference type="HOGENOM" id="CLU_1728864_0_0_9"/>
<dbReference type="Gene3D" id="3.30.1830.10">
    <property type="entry name" value="YehR-like"/>
    <property type="match status" value="1"/>
</dbReference>
<dbReference type="Proteomes" id="UP000005950">
    <property type="component" value="Unassembled WGS sequence"/>
</dbReference>
<dbReference type="RefSeq" id="WP_006057756.1">
    <property type="nucleotide sequence ID" value="NZ_GG657552.1"/>
</dbReference>
<proteinExistence type="predicted"/>
<dbReference type="OrthoDB" id="1651221at2"/>
<sequence>MKKIITTVLACFLIAGCSSTPKTENASCSYTQEGLMTATYDLKAENNEITVLSLKMIYDKAMFGNIDFATITEEEKAQMIDAILSQSGISEDMKGVKTTVEIQDTIIATIEMNLKEADPDTLKNLGFDFSNTDMSFDKVVQDMKDQGFDCK</sequence>
<gene>
    <name evidence="1" type="ORF">HOLDEFILI_00546</name>
</gene>
<dbReference type="EMBL" id="ACCF01000040">
    <property type="protein sequence ID" value="EEF69273.1"/>
    <property type="molecule type" value="Genomic_DNA"/>
</dbReference>
<protein>
    <recommendedName>
        <fullName evidence="3">DUF1307 domain-containing protein</fullName>
    </recommendedName>
</protein>
<dbReference type="SUPFAM" id="SSF160704">
    <property type="entry name" value="YehR-like"/>
    <property type="match status" value="1"/>
</dbReference>
<name>B9Y415_9FIRM</name>
<evidence type="ECO:0000313" key="2">
    <source>
        <dbReference type="Proteomes" id="UP000005950"/>
    </source>
</evidence>
<evidence type="ECO:0000313" key="1">
    <source>
        <dbReference type="EMBL" id="EEF69273.1"/>
    </source>
</evidence>
<dbReference type="AlphaFoldDB" id="B9Y415"/>
<organism evidence="1 2">
    <name type="scientific">Holdemania filiformis DSM 12042</name>
    <dbReference type="NCBI Taxonomy" id="545696"/>
    <lineage>
        <taxon>Bacteria</taxon>
        <taxon>Bacillati</taxon>
        <taxon>Bacillota</taxon>
        <taxon>Erysipelotrichia</taxon>
        <taxon>Erysipelotrichales</taxon>
        <taxon>Erysipelotrichaceae</taxon>
        <taxon>Holdemania</taxon>
    </lineage>
</organism>
<dbReference type="InterPro" id="IPR036699">
    <property type="entry name" value="YehR-like_sf"/>
</dbReference>
<comment type="caution">
    <text evidence="1">The sequence shown here is derived from an EMBL/GenBank/DDBJ whole genome shotgun (WGS) entry which is preliminary data.</text>
</comment>
<dbReference type="STRING" id="545696.HOLDEFILI_00546"/>
<accession>B9Y415</accession>